<evidence type="ECO:0000256" key="1">
    <source>
        <dbReference type="SAM" id="MobiDB-lite"/>
    </source>
</evidence>
<accession>A0A0B6XY12</accession>
<dbReference type="EMBL" id="HACG01001888">
    <property type="protein sequence ID" value="CEK48753.1"/>
    <property type="molecule type" value="Transcribed_RNA"/>
</dbReference>
<reference evidence="2" key="1">
    <citation type="submission" date="2014-12" db="EMBL/GenBank/DDBJ databases">
        <title>Insight into the proteome of Arion vulgaris.</title>
        <authorList>
            <person name="Aradska J."/>
            <person name="Bulat T."/>
            <person name="Smidak R."/>
            <person name="Sarate P."/>
            <person name="Gangsoo J."/>
            <person name="Sialana F."/>
            <person name="Bilban M."/>
            <person name="Lubec G."/>
        </authorList>
    </citation>
    <scope>NUCLEOTIDE SEQUENCE</scope>
    <source>
        <tissue evidence="2">Skin</tissue>
    </source>
</reference>
<feature type="compositionally biased region" description="Polar residues" evidence="1">
    <location>
        <begin position="88"/>
        <end position="98"/>
    </location>
</feature>
<proteinExistence type="predicted"/>
<feature type="compositionally biased region" description="Low complexity" evidence="1">
    <location>
        <begin position="1"/>
        <end position="11"/>
    </location>
</feature>
<feature type="region of interest" description="Disordered" evidence="1">
    <location>
        <begin position="1"/>
        <end position="114"/>
    </location>
</feature>
<feature type="non-terminal residue" evidence="2">
    <location>
        <position position="1"/>
    </location>
</feature>
<feature type="non-terminal residue" evidence="2">
    <location>
        <position position="114"/>
    </location>
</feature>
<feature type="compositionally biased region" description="Low complexity" evidence="1">
    <location>
        <begin position="63"/>
        <end position="74"/>
    </location>
</feature>
<evidence type="ECO:0000313" key="2">
    <source>
        <dbReference type="EMBL" id="CEK48753.1"/>
    </source>
</evidence>
<feature type="compositionally biased region" description="Low complexity" evidence="1">
    <location>
        <begin position="19"/>
        <end position="35"/>
    </location>
</feature>
<dbReference type="AlphaFoldDB" id="A0A0B6XY12"/>
<organism evidence="2">
    <name type="scientific">Arion vulgaris</name>
    <dbReference type="NCBI Taxonomy" id="1028688"/>
    <lineage>
        <taxon>Eukaryota</taxon>
        <taxon>Metazoa</taxon>
        <taxon>Spiralia</taxon>
        <taxon>Lophotrochozoa</taxon>
        <taxon>Mollusca</taxon>
        <taxon>Gastropoda</taxon>
        <taxon>Heterobranchia</taxon>
        <taxon>Euthyneura</taxon>
        <taxon>Panpulmonata</taxon>
        <taxon>Eupulmonata</taxon>
        <taxon>Stylommatophora</taxon>
        <taxon>Helicina</taxon>
        <taxon>Arionoidea</taxon>
        <taxon>Arionidae</taxon>
        <taxon>Arion</taxon>
    </lineage>
</organism>
<protein>
    <submittedName>
        <fullName evidence="2">Uncharacterized protein</fullName>
    </submittedName>
</protein>
<name>A0A0B6XY12_9EUPU</name>
<feature type="compositionally biased region" description="Pro residues" evidence="1">
    <location>
        <begin position="36"/>
        <end position="49"/>
    </location>
</feature>
<sequence length="114" mass="12012">YLSSVSSASTSIAGGARYSPSQSPSPQHTSTATPPRHSPSPLATPPPSPAVMQGPQASGGYSQPQGVQPQGVVPTNARHSNPLPVDTYRSQPPSQTHSEMIPQQHIHMTYEQPH</sequence>
<gene>
    <name evidence="2" type="primary">ORF5073</name>
</gene>